<accession>A0A8S5PCA9</accession>
<organism evidence="1">
    <name type="scientific">Myoviridae sp. ctsGI2</name>
    <dbReference type="NCBI Taxonomy" id="2825188"/>
    <lineage>
        <taxon>Viruses</taxon>
        <taxon>Duplodnaviria</taxon>
        <taxon>Heunggongvirae</taxon>
        <taxon>Uroviricota</taxon>
        <taxon>Caudoviricetes</taxon>
    </lineage>
</organism>
<proteinExistence type="predicted"/>
<evidence type="ECO:0000313" key="1">
    <source>
        <dbReference type="EMBL" id="DAE04017.1"/>
    </source>
</evidence>
<name>A0A8S5PCA9_9CAUD</name>
<dbReference type="EMBL" id="BK015382">
    <property type="protein sequence ID" value="DAE04017.1"/>
    <property type="molecule type" value="Genomic_DNA"/>
</dbReference>
<sequence>MKKPPIIPTPCPKCGSPLIIKATPADGGPKEIFCALCKFHAKSVEAWNAEYKRKEHA</sequence>
<protein>
    <submittedName>
        <fullName evidence="1">Zinc-ribbon domain protein</fullName>
    </submittedName>
</protein>
<reference evidence="1" key="1">
    <citation type="journal article" date="2021" name="Proc. Natl. Acad. Sci. U.S.A.">
        <title>A Catalog of Tens of Thousands of Viruses from Human Metagenomes Reveals Hidden Associations with Chronic Diseases.</title>
        <authorList>
            <person name="Tisza M.J."/>
            <person name="Buck C.B."/>
        </authorList>
    </citation>
    <scope>NUCLEOTIDE SEQUENCE</scope>
    <source>
        <strain evidence="1">CtsGI2</strain>
    </source>
</reference>